<protein>
    <recommendedName>
        <fullName evidence="2">Porin domain-containing protein</fullName>
    </recommendedName>
</protein>
<reference evidence="1" key="1">
    <citation type="submission" date="2018-06" db="EMBL/GenBank/DDBJ databases">
        <authorList>
            <person name="Zhirakovskaya E."/>
        </authorList>
    </citation>
    <scope>NUCLEOTIDE SEQUENCE</scope>
</reference>
<gene>
    <name evidence="1" type="ORF">MNBD_NITROSPINAE01-724</name>
</gene>
<sequence>MRALGVFSAFLLLFAHAANAGNGDSSKWLFSVSANYGTWDTADLDSDGRQTISFAQLAYDTQRWGASVSGAYASTSYKPSFADERFEVNTLTDTDISTYYNMKAGKLTIRGGLDLRLPSGKSSYSESELGKIITDDLSQDLMLINSYGSGTNVTPNVMLVYKFTKLTMGLGAKYDFRGKYDYSADTADDDLDPGDSLLAALNGVYALSKSNFLLFTFTYSHSEKDKSNGEDIFRVGDVYTGEFRILKQFGPSLTLLVSASYKSQEKNELLGENNTLSGELANSNNNTVEFYLNTNYRLCKQVTLNGLVGYKKVGANGYNDGDSLYDAGRDKVYVEPGISWYFSNKMYVTGKVRYSNVNDKKDASSEKDAQYDVVNVDLSFVRSF</sequence>
<evidence type="ECO:0000313" key="1">
    <source>
        <dbReference type="EMBL" id="VAX17152.1"/>
    </source>
</evidence>
<proteinExistence type="predicted"/>
<name>A0A3B1BM41_9ZZZZ</name>
<organism evidence="1">
    <name type="scientific">hydrothermal vent metagenome</name>
    <dbReference type="NCBI Taxonomy" id="652676"/>
    <lineage>
        <taxon>unclassified sequences</taxon>
        <taxon>metagenomes</taxon>
        <taxon>ecological metagenomes</taxon>
    </lineage>
</organism>
<evidence type="ECO:0008006" key="2">
    <source>
        <dbReference type="Google" id="ProtNLM"/>
    </source>
</evidence>
<dbReference type="AlphaFoldDB" id="A0A3B1BM41"/>
<accession>A0A3B1BM41</accession>
<dbReference type="EMBL" id="UOGC01000045">
    <property type="protein sequence ID" value="VAX17152.1"/>
    <property type="molecule type" value="Genomic_DNA"/>
</dbReference>